<dbReference type="OrthoDB" id="2152435at2759"/>
<name>A0A9X0D4F2_9CNID</name>
<dbReference type="EMBL" id="MU825881">
    <property type="protein sequence ID" value="KAJ7385318.1"/>
    <property type="molecule type" value="Genomic_DNA"/>
</dbReference>
<dbReference type="PANTHER" id="PTHR21549:SF0">
    <property type="entry name" value="COILED-COIL DOMAIN-CONTAINING PROTEIN 112"/>
    <property type="match status" value="1"/>
</dbReference>
<evidence type="ECO:0000256" key="1">
    <source>
        <dbReference type="ARBA" id="ARBA00023054"/>
    </source>
</evidence>
<feature type="compositionally biased region" description="Basic and acidic residues" evidence="2">
    <location>
        <begin position="1"/>
        <end position="16"/>
    </location>
</feature>
<organism evidence="3 4">
    <name type="scientific">Desmophyllum pertusum</name>
    <dbReference type="NCBI Taxonomy" id="174260"/>
    <lineage>
        <taxon>Eukaryota</taxon>
        <taxon>Metazoa</taxon>
        <taxon>Cnidaria</taxon>
        <taxon>Anthozoa</taxon>
        <taxon>Hexacorallia</taxon>
        <taxon>Scleractinia</taxon>
        <taxon>Caryophylliina</taxon>
        <taxon>Caryophylliidae</taxon>
        <taxon>Desmophyllum</taxon>
    </lineage>
</organism>
<reference evidence="3" key="1">
    <citation type="submission" date="2023-01" db="EMBL/GenBank/DDBJ databases">
        <title>Genome assembly of the deep-sea coral Lophelia pertusa.</title>
        <authorList>
            <person name="Herrera S."/>
            <person name="Cordes E."/>
        </authorList>
    </citation>
    <scope>NUCLEOTIDE SEQUENCE</scope>
    <source>
        <strain evidence="3">USNM1676648</strain>
        <tissue evidence="3">Polyp</tissue>
    </source>
</reference>
<keyword evidence="4" id="KW-1185">Reference proteome</keyword>
<evidence type="ECO:0000313" key="4">
    <source>
        <dbReference type="Proteomes" id="UP001163046"/>
    </source>
</evidence>
<gene>
    <name evidence="3" type="ORF">OS493_016393</name>
</gene>
<dbReference type="InterPro" id="IPR039902">
    <property type="entry name" value="CCDC148/CCDC112"/>
</dbReference>
<proteinExistence type="predicted"/>
<accession>A0A9X0D4F2</accession>
<feature type="region of interest" description="Disordered" evidence="2">
    <location>
        <begin position="1"/>
        <end position="31"/>
    </location>
</feature>
<evidence type="ECO:0000313" key="3">
    <source>
        <dbReference type="EMBL" id="KAJ7385318.1"/>
    </source>
</evidence>
<dbReference type="AlphaFoldDB" id="A0A9X0D4F2"/>
<dbReference type="Proteomes" id="UP001163046">
    <property type="component" value="Unassembled WGS sequence"/>
</dbReference>
<evidence type="ECO:0000256" key="2">
    <source>
        <dbReference type="SAM" id="MobiDB-lite"/>
    </source>
</evidence>
<dbReference type="PANTHER" id="PTHR21549">
    <property type="entry name" value="MUTATED IN BLADDER CANCER 1"/>
    <property type="match status" value="1"/>
</dbReference>
<protein>
    <submittedName>
        <fullName evidence="3">Uncharacterized protein</fullName>
    </submittedName>
</protein>
<keyword evidence="1" id="KW-0175">Coiled coil</keyword>
<comment type="caution">
    <text evidence="3">The sequence shown here is derived from an EMBL/GenBank/DDBJ whole genome shotgun (WGS) entry which is preliminary data.</text>
</comment>
<sequence length="114" mass="13623">MNNRAEPEGRSDADHARKPRTQQQKNSEFVDKLEQLEQKISALEKDRNTPLYSRRKHKLKQQLGKIRSNVNKFQRDLQDVKPSPEFVEKLKEIMEEIENSMMTFKEQHRKVYGL</sequence>